<proteinExistence type="predicted"/>
<keyword evidence="3" id="KW-0808">Transferase</keyword>
<dbReference type="RefSeq" id="XP_040626398.1">
    <property type="nucleotide sequence ID" value="XM_040773318.1"/>
</dbReference>
<evidence type="ECO:0000256" key="5">
    <source>
        <dbReference type="ARBA" id="ARBA00022989"/>
    </source>
</evidence>
<protein>
    <recommendedName>
        <fullName evidence="8">Glycosyltransferase 61 catalytic domain-containing protein</fullName>
    </recommendedName>
</protein>
<dbReference type="EMBL" id="JH795869">
    <property type="protein sequence ID" value="EJT99500.1"/>
    <property type="molecule type" value="Genomic_DNA"/>
</dbReference>
<accession>M5FR27</accession>
<dbReference type="HOGENOM" id="CLU_033167_0_0_1"/>
<dbReference type="PANTHER" id="PTHR20961">
    <property type="entry name" value="GLYCOSYLTRANSFERASE"/>
    <property type="match status" value="1"/>
</dbReference>
<evidence type="ECO:0000256" key="3">
    <source>
        <dbReference type="ARBA" id="ARBA00022679"/>
    </source>
</evidence>
<dbReference type="STRING" id="1858805.M5FR27"/>
<keyword evidence="6" id="KW-0472">Membrane</keyword>
<evidence type="ECO:0000256" key="6">
    <source>
        <dbReference type="ARBA" id="ARBA00023136"/>
    </source>
</evidence>
<keyword evidence="10" id="KW-1185">Reference proteome</keyword>
<name>M5FR27_DACPD</name>
<keyword evidence="7" id="KW-0325">Glycoprotein</keyword>
<dbReference type="PANTHER" id="PTHR20961:SF38">
    <property type="entry name" value="PROTEIN O-LINKED-MANNOSE BETA-1,4-N-ACETYLGLUCOSAMINYLTRANSFERASE 2"/>
    <property type="match status" value="1"/>
</dbReference>
<organism evidence="9 10">
    <name type="scientific">Dacryopinax primogenitus (strain DJM 731)</name>
    <name type="common">Brown rot fungus</name>
    <dbReference type="NCBI Taxonomy" id="1858805"/>
    <lineage>
        <taxon>Eukaryota</taxon>
        <taxon>Fungi</taxon>
        <taxon>Dikarya</taxon>
        <taxon>Basidiomycota</taxon>
        <taxon>Agaricomycotina</taxon>
        <taxon>Dacrymycetes</taxon>
        <taxon>Dacrymycetales</taxon>
        <taxon>Dacrymycetaceae</taxon>
        <taxon>Dacryopinax</taxon>
    </lineage>
</organism>
<dbReference type="InterPro" id="IPR049625">
    <property type="entry name" value="Glyco_transf_61_cat"/>
</dbReference>
<evidence type="ECO:0000313" key="10">
    <source>
        <dbReference type="Proteomes" id="UP000030653"/>
    </source>
</evidence>
<evidence type="ECO:0000256" key="7">
    <source>
        <dbReference type="ARBA" id="ARBA00023180"/>
    </source>
</evidence>
<evidence type="ECO:0000256" key="4">
    <source>
        <dbReference type="ARBA" id="ARBA00022692"/>
    </source>
</evidence>
<dbReference type="GO" id="GO:0016020">
    <property type="term" value="C:membrane"/>
    <property type="evidence" value="ECO:0007669"/>
    <property type="project" value="UniProtKB-SubCell"/>
</dbReference>
<evidence type="ECO:0000256" key="1">
    <source>
        <dbReference type="ARBA" id="ARBA00004167"/>
    </source>
</evidence>
<evidence type="ECO:0000313" key="9">
    <source>
        <dbReference type="EMBL" id="EJT99500.1"/>
    </source>
</evidence>
<dbReference type="InterPro" id="IPR007657">
    <property type="entry name" value="Glycosyltransferase_61"/>
</dbReference>
<dbReference type="AlphaFoldDB" id="M5FR27"/>
<evidence type="ECO:0000256" key="2">
    <source>
        <dbReference type="ARBA" id="ARBA00022676"/>
    </source>
</evidence>
<dbReference type="GeneID" id="63688380"/>
<keyword evidence="5" id="KW-1133">Transmembrane helix</keyword>
<dbReference type="GO" id="GO:0035269">
    <property type="term" value="P:protein O-linked glycosylation via mannose"/>
    <property type="evidence" value="ECO:0007669"/>
    <property type="project" value="TreeGrafter"/>
</dbReference>
<keyword evidence="4" id="KW-0812">Transmembrane</keyword>
<evidence type="ECO:0000259" key="8">
    <source>
        <dbReference type="Pfam" id="PF04577"/>
    </source>
</evidence>
<dbReference type="GO" id="GO:0097363">
    <property type="term" value="F:protein O-acetylglucosaminyltransferase activity"/>
    <property type="evidence" value="ECO:0007669"/>
    <property type="project" value="TreeGrafter"/>
</dbReference>
<reference evidence="9 10" key="1">
    <citation type="journal article" date="2012" name="Science">
        <title>The Paleozoic origin of enzymatic lignin decomposition reconstructed from 31 fungal genomes.</title>
        <authorList>
            <person name="Floudas D."/>
            <person name="Binder M."/>
            <person name="Riley R."/>
            <person name="Barry K."/>
            <person name="Blanchette R.A."/>
            <person name="Henrissat B."/>
            <person name="Martinez A.T."/>
            <person name="Otillar R."/>
            <person name="Spatafora J.W."/>
            <person name="Yadav J.S."/>
            <person name="Aerts A."/>
            <person name="Benoit I."/>
            <person name="Boyd A."/>
            <person name="Carlson A."/>
            <person name="Copeland A."/>
            <person name="Coutinho P.M."/>
            <person name="de Vries R.P."/>
            <person name="Ferreira P."/>
            <person name="Findley K."/>
            <person name="Foster B."/>
            <person name="Gaskell J."/>
            <person name="Glotzer D."/>
            <person name="Gorecki P."/>
            <person name="Heitman J."/>
            <person name="Hesse C."/>
            <person name="Hori C."/>
            <person name="Igarashi K."/>
            <person name="Jurgens J.A."/>
            <person name="Kallen N."/>
            <person name="Kersten P."/>
            <person name="Kohler A."/>
            <person name="Kuees U."/>
            <person name="Kumar T.K.A."/>
            <person name="Kuo A."/>
            <person name="LaButti K."/>
            <person name="Larrondo L.F."/>
            <person name="Lindquist E."/>
            <person name="Ling A."/>
            <person name="Lombard V."/>
            <person name="Lucas S."/>
            <person name="Lundell T."/>
            <person name="Martin R."/>
            <person name="McLaughlin D.J."/>
            <person name="Morgenstern I."/>
            <person name="Morin E."/>
            <person name="Murat C."/>
            <person name="Nagy L.G."/>
            <person name="Nolan M."/>
            <person name="Ohm R.A."/>
            <person name="Patyshakuliyeva A."/>
            <person name="Rokas A."/>
            <person name="Ruiz-Duenas F.J."/>
            <person name="Sabat G."/>
            <person name="Salamov A."/>
            <person name="Samejima M."/>
            <person name="Schmutz J."/>
            <person name="Slot J.C."/>
            <person name="St John F."/>
            <person name="Stenlid J."/>
            <person name="Sun H."/>
            <person name="Sun S."/>
            <person name="Syed K."/>
            <person name="Tsang A."/>
            <person name="Wiebenga A."/>
            <person name="Young D."/>
            <person name="Pisabarro A."/>
            <person name="Eastwood D.C."/>
            <person name="Martin F."/>
            <person name="Cullen D."/>
            <person name="Grigoriev I.V."/>
            <person name="Hibbett D.S."/>
        </authorList>
    </citation>
    <scope>NUCLEOTIDE SEQUENCE [LARGE SCALE GENOMIC DNA]</scope>
    <source>
        <strain evidence="9 10">DJM-731 SS1</strain>
    </source>
</reference>
<dbReference type="OMA" id="INTHLQH"/>
<sequence>MSARLRFFQGFFRRPSSALALIAASFLVYIVSQSGVIHRTPTHTEYLGEHNIQQVLVDELPLKDDFDSNSWSCPSHPGEQTPACSNAHFFPPPQARTIVPSSLISFTPGWTLLTNLYFSNGTFYIVSSEGGFGEGYWPERRLITSTGLAGDHSNGAEREPTEREMDILTQEQAGEIWGDRVFDIQGFSVLANDPNQFLQHYYHVAAEILLGIERVCTNFDPMPGPDGTVSAPSPERLIFLHTDEAGFTDWPGLDRFYLHAQWPHITPLYQPSWEAMASLVSDSRKAWRFPAALFIDRSASFRGPYTEVTSRTPAGPWAAGGGKFGTGGEGRNRFWYESARRRVLSFVGVDREVLDVGLRAMDPPLAPLRRDGKEDVYQVTYISRQRTGRRLIDGDHRRLARALRYMCNKHGWKFFLMVAEDMDREEQMRVAAETTVFVAVHGNGLTHMLLQPPHPRAAIIEMFHPPGFARDYEWTAGILGHRYYTVLNDTAYTPPDLAKQQYPDWLFGKDIPVQAETVVAVVEKQLLGPIPGPAHWQSWREEVGY</sequence>
<dbReference type="GO" id="GO:0005783">
    <property type="term" value="C:endoplasmic reticulum"/>
    <property type="evidence" value="ECO:0007669"/>
    <property type="project" value="TreeGrafter"/>
</dbReference>
<keyword evidence="2" id="KW-0328">Glycosyltransferase</keyword>
<dbReference type="Proteomes" id="UP000030653">
    <property type="component" value="Unassembled WGS sequence"/>
</dbReference>
<feature type="domain" description="Glycosyltransferase 61 catalytic" evidence="8">
    <location>
        <begin position="291"/>
        <end position="454"/>
    </location>
</feature>
<dbReference type="Pfam" id="PF04577">
    <property type="entry name" value="Glyco_transf_61"/>
    <property type="match status" value="1"/>
</dbReference>
<gene>
    <name evidence="9" type="ORF">DACRYDRAFT_23632</name>
</gene>
<comment type="subcellular location">
    <subcellularLocation>
        <location evidence="1">Membrane</location>
        <topology evidence="1">Single-pass membrane protein</topology>
    </subcellularLocation>
</comment>
<dbReference type="OrthoDB" id="529273at2759"/>